<dbReference type="Proteomes" id="UP000433089">
    <property type="component" value="Unassembled WGS sequence"/>
</dbReference>
<accession>A0A653MSM6</accession>
<dbReference type="EMBL" id="CABWLH010000008">
    <property type="protein sequence ID" value="VXB08007.1"/>
    <property type="molecule type" value="Genomic_DNA"/>
</dbReference>
<protein>
    <submittedName>
        <fullName evidence="2">Uncharacterized protein</fullName>
    </submittedName>
</protein>
<evidence type="ECO:0000256" key="1">
    <source>
        <dbReference type="SAM" id="Phobius"/>
    </source>
</evidence>
<reference evidence="2 3" key="1">
    <citation type="submission" date="2019-10" db="EMBL/GenBank/DDBJ databases">
        <authorList>
            <person name="Karimi E."/>
        </authorList>
    </citation>
    <scope>NUCLEOTIDE SEQUENCE [LARGE SCALE GENOMIC DNA]</scope>
    <source>
        <strain evidence="2">Bacillus sp. 348</strain>
    </source>
</reference>
<sequence length="41" mass="5141">MMMPPFKLCEIFHIFFMILLYYVNIICDPFHIYIHKLFMNI</sequence>
<evidence type="ECO:0000313" key="2">
    <source>
        <dbReference type="EMBL" id="VXB08007.1"/>
    </source>
</evidence>
<evidence type="ECO:0000313" key="3">
    <source>
        <dbReference type="Proteomes" id="UP000433089"/>
    </source>
</evidence>
<proteinExistence type="predicted"/>
<dbReference type="AlphaFoldDB" id="A0A653MSM6"/>
<keyword evidence="1" id="KW-0812">Transmembrane</keyword>
<feature type="transmembrane region" description="Helical" evidence="1">
    <location>
        <begin position="12"/>
        <end position="34"/>
    </location>
</feature>
<keyword evidence="1" id="KW-1133">Transmembrane helix</keyword>
<organism evidence="2 3">
    <name type="scientific">Bacillus altitudinis</name>
    <dbReference type="NCBI Taxonomy" id="293387"/>
    <lineage>
        <taxon>Bacteria</taxon>
        <taxon>Bacillati</taxon>
        <taxon>Bacillota</taxon>
        <taxon>Bacilli</taxon>
        <taxon>Bacillales</taxon>
        <taxon>Bacillaceae</taxon>
        <taxon>Bacillus</taxon>
    </lineage>
</organism>
<gene>
    <name evidence="2" type="ORF">BACI348_30184</name>
</gene>
<name>A0A653MSM6_BACAB</name>
<keyword evidence="1" id="KW-0472">Membrane</keyword>